<dbReference type="InterPro" id="IPR039329">
    <property type="entry name" value="SIAE"/>
</dbReference>
<gene>
    <name evidence="3" type="ORF">XAT740_LOCUS21021</name>
</gene>
<evidence type="ECO:0000313" key="3">
    <source>
        <dbReference type="EMBL" id="CAF1152344.1"/>
    </source>
</evidence>
<evidence type="ECO:0000256" key="1">
    <source>
        <dbReference type="ARBA" id="ARBA00022801"/>
    </source>
</evidence>
<sequence>MNEFYLIGFLIAFYFLRVDGTVRFANYYQNHMVLQRAPQRAVVWGYVEDFNVPIVLTMNRKIYGTRSSSSAIDRTGESIWSVTLDAESEEGPFNIDVHQPLPNGTIVTITLHDVLFGDVWVCSGQSNMAFAVRNMFNGSIEIENADKYPKIRLFTASRQQSSTPEEELLAIALPWSIASADSVGSPYTSAVCWLYGRMVQVELDGRPIGLVHTSWGGTAVELWSPPQVLKDCGISRNPRVSIDQDNQLDIVLNNTVLYNAMIHPFTRMVIKGALWYQGEANANFNRNKYKCTFSKMIEHWRGIWHERTMSNTDPTFPFGFVQLSTREATGNVIGGFPWIRWHQTFDVGYVPNDVVPNVFMATAMDLRDDKGGIHPRNKLDVGYRLSRSGLAIAYNLTNIPYQGPIIVDFSIIPHTHQIQVMYSDKVSKGVQLRNTNGFEICCIAEDICKSNETVWVAAPASEIKGSPLSISLDIPSSCISKRLFGYRYLWRETPCAYKEAAVYNAEDQEVPAPPYIHFF</sequence>
<feature type="domain" description="Sialate O-acetylesterase" evidence="2">
    <location>
        <begin position="118"/>
        <end position="375"/>
    </location>
</feature>
<evidence type="ECO:0000313" key="4">
    <source>
        <dbReference type="Proteomes" id="UP000663828"/>
    </source>
</evidence>
<dbReference type="EMBL" id="CAJNOR010001493">
    <property type="protein sequence ID" value="CAF1152344.1"/>
    <property type="molecule type" value="Genomic_DNA"/>
</dbReference>
<dbReference type="InterPro" id="IPR036514">
    <property type="entry name" value="SGNH_hydro_sf"/>
</dbReference>
<dbReference type="PANTHER" id="PTHR22901">
    <property type="entry name" value="SIALATE O-ACETYLESTERASE"/>
    <property type="match status" value="1"/>
</dbReference>
<dbReference type="Proteomes" id="UP000663828">
    <property type="component" value="Unassembled WGS sequence"/>
</dbReference>
<dbReference type="AlphaFoldDB" id="A0A814SYZ9"/>
<dbReference type="SUPFAM" id="SSF52266">
    <property type="entry name" value="SGNH hydrolase"/>
    <property type="match status" value="1"/>
</dbReference>
<organism evidence="3 4">
    <name type="scientific">Adineta ricciae</name>
    <name type="common">Rotifer</name>
    <dbReference type="NCBI Taxonomy" id="249248"/>
    <lineage>
        <taxon>Eukaryota</taxon>
        <taxon>Metazoa</taxon>
        <taxon>Spiralia</taxon>
        <taxon>Gnathifera</taxon>
        <taxon>Rotifera</taxon>
        <taxon>Eurotatoria</taxon>
        <taxon>Bdelloidea</taxon>
        <taxon>Adinetida</taxon>
        <taxon>Adinetidae</taxon>
        <taxon>Adineta</taxon>
    </lineage>
</organism>
<protein>
    <recommendedName>
        <fullName evidence="2">Sialate O-acetylesterase domain-containing protein</fullName>
    </recommendedName>
</protein>
<keyword evidence="1" id="KW-0378">Hydrolase</keyword>
<comment type="caution">
    <text evidence="3">The sequence shown here is derived from an EMBL/GenBank/DDBJ whole genome shotgun (WGS) entry which is preliminary data.</text>
</comment>
<accession>A0A814SYZ9</accession>
<name>A0A814SYZ9_ADIRI</name>
<keyword evidence="4" id="KW-1185">Reference proteome</keyword>
<dbReference type="Gene3D" id="3.40.50.1110">
    <property type="entry name" value="SGNH hydrolase"/>
    <property type="match status" value="1"/>
</dbReference>
<evidence type="ECO:0000259" key="2">
    <source>
        <dbReference type="Pfam" id="PF03629"/>
    </source>
</evidence>
<dbReference type="Pfam" id="PF03629">
    <property type="entry name" value="SASA"/>
    <property type="match status" value="1"/>
</dbReference>
<dbReference type="GO" id="GO:0005975">
    <property type="term" value="P:carbohydrate metabolic process"/>
    <property type="evidence" value="ECO:0007669"/>
    <property type="project" value="TreeGrafter"/>
</dbReference>
<dbReference type="InterPro" id="IPR005181">
    <property type="entry name" value="SASA"/>
</dbReference>
<reference evidence="3" key="1">
    <citation type="submission" date="2021-02" db="EMBL/GenBank/DDBJ databases">
        <authorList>
            <person name="Nowell W R."/>
        </authorList>
    </citation>
    <scope>NUCLEOTIDE SEQUENCE</scope>
</reference>
<dbReference type="PANTHER" id="PTHR22901:SF0">
    <property type="entry name" value="SIALATE O-ACETYLESTERASE"/>
    <property type="match status" value="1"/>
</dbReference>
<dbReference type="GO" id="GO:0001681">
    <property type="term" value="F:sialate O-acetylesterase activity"/>
    <property type="evidence" value="ECO:0007669"/>
    <property type="project" value="InterPro"/>
</dbReference>
<proteinExistence type="predicted"/>